<reference evidence="1 2" key="1">
    <citation type="journal article" date="2006" name="Nature">
        <title>Global trends of whole-genome duplications revealed by the ciliate Paramecium tetraurelia.</title>
        <authorList>
            <consortium name="Genoscope"/>
            <person name="Aury J.-M."/>
            <person name="Jaillon O."/>
            <person name="Duret L."/>
            <person name="Noel B."/>
            <person name="Jubin C."/>
            <person name="Porcel B.M."/>
            <person name="Segurens B."/>
            <person name="Daubin V."/>
            <person name="Anthouard V."/>
            <person name="Aiach N."/>
            <person name="Arnaiz O."/>
            <person name="Billaut A."/>
            <person name="Beisson J."/>
            <person name="Blanc I."/>
            <person name="Bouhouche K."/>
            <person name="Camara F."/>
            <person name="Duharcourt S."/>
            <person name="Guigo R."/>
            <person name="Gogendeau D."/>
            <person name="Katinka M."/>
            <person name="Keller A.-M."/>
            <person name="Kissmehl R."/>
            <person name="Klotz C."/>
            <person name="Koll F."/>
            <person name="Le Moue A."/>
            <person name="Lepere C."/>
            <person name="Malinsky S."/>
            <person name="Nowacki M."/>
            <person name="Nowak J.K."/>
            <person name="Plattner H."/>
            <person name="Poulain J."/>
            <person name="Ruiz F."/>
            <person name="Serrano V."/>
            <person name="Zagulski M."/>
            <person name="Dessen P."/>
            <person name="Betermier M."/>
            <person name="Weissenbach J."/>
            <person name="Scarpelli C."/>
            <person name="Schachter V."/>
            <person name="Sperling L."/>
            <person name="Meyer E."/>
            <person name="Cohen J."/>
            <person name="Wincker P."/>
        </authorList>
    </citation>
    <scope>NUCLEOTIDE SEQUENCE [LARGE SCALE GENOMIC DNA]</scope>
    <source>
        <strain evidence="1 2">Stock d4-2</strain>
    </source>
</reference>
<accession>A0C4X6</accession>
<gene>
    <name evidence="1" type="ORF">GSPATT00006342001</name>
</gene>
<dbReference type="EMBL" id="CT868041">
    <property type="protein sequence ID" value="CAK65843.1"/>
    <property type="molecule type" value="Genomic_DNA"/>
</dbReference>
<proteinExistence type="predicted"/>
<organism evidence="1 2">
    <name type="scientific">Paramecium tetraurelia</name>
    <dbReference type="NCBI Taxonomy" id="5888"/>
    <lineage>
        <taxon>Eukaryota</taxon>
        <taxon>Sar</taxon>
        <taxon>Alveolata</taxon>
        <taxon>Ciliophora</taxon>
        <taxon>Intramacronucleata</taxon>
        <taxon>Oligohymenophorea</taxon>
        <taxon>Peniculida</taxon>
        <taxon>Parameciidae</taxon>
        <taxon>Paramecium</taxon>
    </lineage>
</organism>
<name>A0C4X6_PARTE</name>
<sequence>MNNSSTSNSRQSAQNIINKYEQNNNNEDRFTFQVRPNSPRETFGKQAQPRNGQVQILREIDQANLSKMLSDFSIVSEQEESMCQNQFNNPIGIVQPTQVIQQKQQEQAQENQSYRGTFGKNPYFQPKAEVTEIIEKSYLEEELYDDMSVLKDKVMGLLQAYADDLKKSNHDPNIKSKIQVDAKQVLKEYSQIIEKVNQSEISQLNVSQNQVKKESELNLMGNLVAEFLNKFEMQKQPVLNVSQVLEQKLAKSRVQNTNQQLELTVMHQIPCDETFYQHDQYNDDKLEIKIQKLRQMLQDELDKQQLVYSKKILSDMISNLNQILIANDAQTVKTIIYKIENMIKQLPQEDCGSIQLYDYMAKAMKATKRRIKQMDPQNQQQEKTLKRKFFDLATQLKNKLPQDHPGRNEMISVLYDLYCQANKPEQMEEFITNQLNLAK</sequence>
<dbReference type="Proteomes" id="UP000000600">
    <property type="component" value="Unassembled WGS sequence"/>
</dbReference>
<dbReference type="InParanoid" id="A0C4X6"/>
<protein>
    <submittedName>
        <fullName evidence="1">Uncharacterized protein</fullName>
    </submittedName>
</protein>
<dbReference type="OMA" id="DYMAKAM"/>
<evidence type="ECO:0000313" key="1">
    <source>
        <dbReference type="EMBL" id="CAK65843.1"/>
    </source>
</evidence>
<dbReference type="OrthoDB" id="299560at2759"/>
<dbReference type="GeneID" id="5019025"/>
<dbReference type="KEGG" id="ptm:GSPATT00006342001"/>
<dbReference type="RefSeq" id="XP_001433240.1">
    <property type="nucleotide sequence ID" value="XM_001433203.1"/>
</dbReference>
<keyword evidence="2" id="KW-1185">Reference proteome</keyword>
<evidence type="ECO:0000313" key="2">
    <source>
        <dbReference type="Proteomes" id="UP000000600"/>
    </source>
</evidence>
<dbReference type="AlphaFoldDB" id="A0C4X6"/>
<dbReference type="HOGENOM" id="CLU_624805_0_0_1"/>